<dbReference type="PANTHER" id="PTHR43658">
    <property type="entry name" value="SHORT-CHAIN DEHYDROGENASE/REDUCTASE"/>
    <property type="match status" value="1"/>
</dbReference>
<reference evidence="4" key="1">
    <citation type="journal article" date="2019" name="Int. J. Syst. Evol. Microbiol.">
        <title>The Global Catalogue of Microorganisms (GCM) 10K type strain sequencing project: providing services to taxonomists for standard genome sequencing and annotation.</title>
        <authorList>
            <consortium name="The Broad Institute Genomics Platform"/>
            <consortium name="The Broad Institute Genome Sequencing Center for Infectious Disease"/>
            <person name="Wu L."/>
            <person name="Ma J."/>
        </authorList>
    </citation>
    <scope>NUCLEOTIDE SEQUENCE [LARGE SCALE GENOMIC DNA]</scope>
    <source>
        <strain evidence="4">CGMCC 4.7283</strain>
    </source>
</reference>
<evidence type="ECO:0000313" key="4">
    <source>
        <dbReference type="Proteomes" id="UP001595973"/>
    </source>
</evidence>
<dbReference type="InterPro" id="IPR020904">
    <property type="entry name" value="Sc_DH/Rdtase_CS"/>
</dbReference>
<sequence length="268" mass="28217">MDPKGQIAIVTGSGSGLGRAVAQALTQRGARVVGIDLPPRDGTDPAALPELAMAIQGDVVDAAQMETAFARVEQELGCPTILVNCAGILGPARVFQIDRETGQITPRAMDRFRRVIDVNLTGTFNTMRLFAAGLAKGNPQVALDGEDRGVIINTASVAAYEALSAQAAYGSSKAGVAAMTLPLARELARYGIRVVALAPGTFETGMIGDIPDHTRQRLVADVPFPNRMGRGDEFAHLVLACVENQMLNGSVLRIDGAVRMREPRGVSA</sequence>
<name>A0ABV9KC87_9RHOB</name>
<dbReference type="SUPFAM" id="SSF51735">
    <property type="entry name" value="NAD(P)-binding Rossmann-fold domains"/>
    <property type="match status" value="1"/>
</dbReference>
<dbReference type="RefSeq" id="WP_380715740.1">
    <property type="nucleotide sequence ID" value="NZ_JBHSGI010000002.1"/>
</dbReference>
<dbReference type="InterPro" id="IPR002347">
    <property type="entry name" value="SDR_fam"/>
</dbReference>
<dbReference type="PRINTS" id="PR00081">
    <property type="entry name" value="GDHRDH"/>
</dbReference>
<dbReference type="Gene3D" id="3.40.50.720">
    <property type="entry name" value="NAD(P)-binding Rossmann-like Domain"/>
    <property type="match status" value="1"/>
</dbReference>
<dbReference type="Proteomes" id="UP001595973">
    <property type="component" value="Unassembled WGS sequence"/>
</dbReference>
<protein>
    <submittedName>
        <fullName evidence="3">SDR family NAD(P)-dependent oxidoreductase</fullName>
    </submittedName>
</protein>
<dbReference type="PANTHER" id="PTHR43658:SF8">
    <property type="entry name" value="17-BETA-HYDROXYSTEROID DEHYDROGENASE 14-RELATED"/>
    <property type="match status" value="1"/>
</dbReference>
<evidence type="ECO:0000256" key="1">
    <source>
        <dbReference type="ARBA" id="ARBA00023002"/>
    </source>
</evidence>
<gene>
    <name evidence="3" type="ORF">ACFO5X_02975</name>
</gene>
<comment type="similarity">
    <text evidence="2">Belongs to the short-chain dehydrogenases/reductases (SDR) family.</text>
</comment>
<dbReference type="Pfam" id="PF00106">
    <property type="entry name" value="adh_short"/>
    <property type="match status" value="1"/>
</dbReference>
<comment type="caution">
    <text evidence="3">The sequence shown here is derived from an EMBL/GenBank/DDBJ whole genome shotgun (WGS) entry which is preliminary data.</text>
</comment>
<keyword evidence="4" id="KW-1185">Reference proteome</keyword>
<dbReference type="EMBL" id="JBHSGI010000002">
    <property type="protein sequence ID" value="MFC4667508.1"/>
    <property type="molecule type" value="Genomic_DNA"/>
</dbReference>
<accession>A0ABV9KC87</accession>
<dbReference type="InterPro" id="IPR036291">
    <property type="entry name" value="NAD(P)-bd_dom_sf"/>
</dbReference>
<dbReference type="PROSITE" id="PS00061">
    <property type="entry name" value="ADH_SHORT"/>
    <property type="match status" value="1"/>
</dbReference>
<dbReference type="PRINTS" id="PR00080">
    <property type="entry name" value="SDRFAMILY"/>
</dbReference>
<keyword evidence="1" id="KW-0560">Oxidoreductase</keyword>
<evidence type="ECO:0000256" key="2">
    <source>
        <dbReference type="RuleBase" id="RU000363"/>
    </source>
</evidence>
<evidence type="ECO:0000313" key="3">
    <source>
        <dbReference type="EMBL" id="MFC4667508.1"/>
    </source>
</evidence>
<organism evidence="3 4">
    <name type="scientific">Seohaeicola nanhaiensis</name>
    <dbReference type="NCBI Taxonomy" id="1387282"/>
    <lineage>
        <taxon>Bacteria</taxon>
        <taxon>Pseudomonadati</taxon>
        <taxon>Pseudomonadota</taxon>
        <taxon>Alphaproteobacteria</taxon>
        <taxon>Rhodobacterales</taxon>
        <taxon>Roseobacteraceae</taxon>
        <taxon>Seohaeicola</taxon>
    </lineage>
</organism>
<proteinExistence type="inferred from homology"/>